<dbReference type="InterPro" id="IPR012902">
    <property type="entry name" value="N_methyl_site"/>
</dbReference>
<gene>
    <name evidence="2" type="ORF">CO179_05225</name>
</gene>
<feature type="transmembrane region" description="Helical" evidence="1">
    <location>
        <begin position="12"/>
        <end position="34"/>
    </location>
</feature>
<evidence type="ECO:0000313" key="3">
    <source>
        <dbReference type="Proteomes" id="UP000231195"/>
    </source>
</evidence>
<proteinExistence type="predicted"/>
<dbReference type="AlphaFoldDB" id="A0A2M7X0G7"/>
<evidence type="ECO:0008006" key="4">
    <source>
        <dbReference type="Google" id="ProtNLM"/>
    </source>
</evidence>
<keyword evidence="1" id="KW-1133">Transmembrane helix</keyword>
<dbReference type="EMBL" id="PFWZ01000178">
    <property type="protein sequence ID" value="PJA39411.1"/>
    <property type="molecule type" value="Genomic_DNA"/>
</dbReference>
<comment type="caution">
    <text evidence="2">The sequence shown here is derived from an EMBL/GenBank/DDBJ whole genome shotgun (WGS) entry which is preliminary data.</text>
</comment>
<evidence type="ECO:0000256" key="1">
    <source>
        <dbReference type="SAM" id="Phobius"/>
    </source>
</evidence>
<name>A0A2M7X0G7_UNCKA</name>
<dbReference type="NCBIfam" id="TIGR02532">
    <property type="entry name" value="IV_pilin_GFxxxE"/>
    <property type="match status" value="1"/>
</dbReference>
<sequence length="330" mass="36429">MYMLKKSGFALVELLVTVVVISVLAIAGVLWFGGQQQTLLSENSSIETQTSNTAKTLYEAYGQGLSTTCNFIREDTSYTVVMKNGGFFFRVKTTDDTSFVVMNNNTMWNWDEGSLEGNAIPFRDEDAEGLLQFTLWGFAEDKQLYASSCLEDLHISDSLFVPSSDIVFVNVLQESRSELGSQLNIISELSNTYRDLFQSLVQNDNVPIATSALESYNLSLEGTNVLCLRSAAGSETSYGTSYYNNGKVRFEGGNKGMATERDAIGIYDGSSLLVWGAGETKGLVFKATEDMTEAELLQLVLSDLDEDSLLCYEYLFSDSIFDVPSDVVFE</sequence>
<protein>
    <recommendedName>
        <fullName evidence="4">Prepilin-type N-terminal cleavage/methylation domain-containing protein</fullName>
    </recommendedName>
</protein>
<accession>A0A2M7X0G7</accession>
<keyword evidence="1" id="KW-0812">Transmembrane</keyword>
<evidence type="ECO:0000313" key="2">
    <source>
        <dbReference type="EMBL" id="PJA39411.1"/>
    </source>
</evidence>
<dbReference type="Proteomes" id="UP000231195">
    <property type="component" value="Unassembled WGS sequence"/>
</dbReference>
<dbReference type="SUPFAM" id="SSF54523">
    <property type="entry name" value="Pili subunits"/>
    <property type="match status" value="1"/>
</dbReference>
<reference evidence="3" key="1">
    <citation type="submission" date="2017-09" db="EMBL/GenBank/DDBJ databases">
        <title>Depth-based differentiation of microbial function through sediment-hosted aquifers and enrichment of novel symbionts in the deep terrestrial subsurface.</title>
        <authorList>
            <person name="Probst A.J."/>
            <person name="Ladd B."/>
            <person name="Jarett J.K."/>
            <person name="Geller-Mcgrath D.E."/>
            <person name="Sieber C.M.K."/>
            <person name="Emerson J.B."/>
            <person name="Anantharaman K."/>
            <person name="Thomas B.C."/>
            <person name="Malmstrom R."/>
            <person name="Stieglmeier M."/>
            <person name="Klingl A."/>
            <person name="Woyke T."/>
            <person name="Ryan C.M."/>
            <person name="Banfield J.F."/>
        </authorList>
    </citation>
    <scope>NUCLEOTIDE SEQUENCE [LARGE SCALE GENOMIC DNA]</scope>
</reference>
<dbReference type="Pfam" id="PF07963">
    <property type="entry name" value="N_methyl"/>
    <property type="match status" value="1"/>
</dbReference>
<keyword evidence="1" id="KW-0472">Membrane</keyword>
<organism evidence="2 3">
    <name type="scientific">candidate division WWE3 bacterium CG_4_9_14_3_um_filter_39_7</name>
    <dbReference type="NCBI Taxonomy" id="1975080"/>
    <lineage>
        <taxon>Bacteria</taxon>
        <taxon>Katanobacteria</taxon>
    </lineage>
</organism>
<dbReference type="InterPro" id="IPR045584">
    <property type="entry name" value="Pilin-like"/>
</dbReference>